<feature type="compositionally biased region" description="Low complexity" evidence="1">
    <location>
        <begin position="164"/>
        <end position="180"/>
    </location>
</feature>
<sequence>MAKRKWYVVTVGKSVGVFRTWIEVSPLVTGVSGALHQSFAEQEEAVESFNQERLKGNVRVVGDQRDAGQEHDHTYPRTPLRTAGATVRAPAAGRSAQAPPLNPPVTAVEVNDPPLSSPSSSPPTGITQVVSLSPSSVLSPLDLREDGLEPEVLSAPAQRVISIHASSSSPGSSGRGATSTVQLSSSDNSLPPVTINIMPVQHVHCARHADQQNVDALTSGFATLGLSQVEHVPRGADPRSPVTRQGLASASPHPTPSRRPSPRSQLFSG</sequence>
<name>A0AAD7NQJ7_9AGAR</name>
<dbReference type="InterPro" id="IPR037056">
    <property type="entry name" value="RNase_H1_N_sf"/>
</dbReference>
<dbReference type="Proteomes" id="UP001215280">
    <property type="component" value="Unassembled WGS sequence"/>
</dbReference>
<dbReference type="AlphaFoldDB" id="A0AAD7NQJ7"/>
<dbReference type="Gene3D" id="3.40.970.10">
    <property type="entry name" value="Ribonuclease H1, N-terminal domain"/>
    <property type="match status" value="1"/>
</dbReference>
<dbReference type="InterPro" id="IPR009027">
    <property type="entry name" value="Ribosomal_bL9/RNase_H1_N"/>
</dbReference>
<evidence type="ECO:0000259" key="2">
    <source>
        <dbReference type="Pfam" id="PF01693"/>
    </source>
</evidence>
<protein>
    <recommendedName>
        <fullName evidence="2">Ribonuclease H1 N-terminal domain-containing protein</fullName>
    </recommendedName>
</protein>
<evidence type="ECO:0000313" key="3">
    <source>
        <dbReference type="EMBL" id="KAJ7770212.1"/>
    </source>
</evidence>
<gene>
    <name evidence="3" type="ORF">DFH07DRAFT_806089</name>
</gene>
<dbReference type="InterPro" id="IPR011320">
    <property type="entry name" value="RNase_H1_N"/>
</dbReference>
<reference evidence="3" key="1">
    <citation type="submission" date="2023-03" db="EMBL/GenBank/DDBJ databases">
        <title>Massive genome expansion in bonnet fungi (Mycena s.s.) driven by repeated elements and novel gene families across ecological guilds.</title>
        <authorList>
            <consortium name="Lawrence Berkeley National Laboratory"/>
            <person name="Harder C.B."/>
            <person name="Miyauchi S."/>
            <person name="Viragh M."/>
            <person name="Kuo A."/>
            <person name="Thoen E."/>
            <person name="Andreopoulos B."/>
            <person name="Lu D."/>
            <person name="Skrede I."/>
            <person name="Drula E."/>
            <person name="Henrissat B."/>
            <person name="Morin E."/>
            <person name="Kohler A."/>
            <person name="Barry K."/>
            <person name="LaButti K."/>
            <person name="Morin E."/>
            <person name="Salamov A."/>
            <person name="Lipzen A."/>
            <person name="Mereny Z."/>
            <person name="Hegedus B."/>
            <person name="Baldrian P."/>
            <person name="Stursova M."/>
            <person name="Weitz H."/>
            <person name="Taylor A."/>
            <person name="Grigoriev I.V."/>
            <person name="Nagy L.G."/>
            <person name="Martin F."/>
            <person name="Kauserud H."/>
        </authorList>
    </citation>
    <scope>NUCLEOTIDE SEQUENCE</scope>
    <source>
        <strain evidence="3">CBHHK188m</strain>
    </source>
</reference>
<dbReference type="EMBL" id="JARJLG010000024">
    <property type="protein sequence ID" value="KAJ7770212.1"/>
    <property type="molecule type" value="Genomic_DNA"/>
</dbReference>
<feature type="compositionally biased region" description="Polar residues" evidence="1">
    <location>
        <begin position="181"/>
        <end position="190"/>
    </location>
</feature>
<feature type="domain" description="Ribonuclease H1 N-terminal" evidence="2">
    <location>
        <begin position="5"/>
        <end position="46"/>
    </location>
</feature>
<feature type="compositionally biased region" description="Basic and acidic residues" evidence="1">
    <location>
        <begin position="63"/>
        <end position="75"/>
    </location>
</feature>
<keyword evidence="4" id="KW-1185">Reference proteome</keyword>
<evidence type="ECO:0000313" key="4">
    <source>
        <dbReference type="Proteomes" id="UP001215280"/>
    </source>
</evidence>
<evidence type="ECO:0000256" key="1">
    <source>
        <dbReference type="SAM" id="MobiDB-lite"/>
    </source>
</evidence>
<comment type="caution">
    <text evidence="3">The sequence shown here is derived from an EMBL/GenBank/DDBJ whole genome shotgun (WGS) entry which is preliminary data.</text>
</comment>
<dbReference type="SUPFAM" id="SSF55658">
    <property type="entry name" value="L9 N-domain-like"/>
    <property type="match status" value="1"/>
</dbReference>
<accession>A0AAD7NQJ7</accession>
<dbReference type="Pfam" id="PF01693">
    <property type="entry name" value="Cauli_VI"/>
    <property type="match status" value="1"/>
</dbReference>
<feature type="region of interest" description="Disordered" evidence="1">
    <location>
        <begin position="63"/>
        <end position="128"/>
    </location>
</feature>
<proteinExistence type="predicted"/>
<feature type="region of interest" description="Disordered" evidence="1">
    <location>
        <begin position="232"/>
        <end position="269"/>
    </location>
</feature>
<organism evidence="3 4">
    <name type="scientific">Mycena maculata</name>
    <dbReference type="NCBI Taxonomy" id="230809"/>
    <lineage>
        <taxon>Eukaryota</taxon>
        <taxon>Fungi</taxon>
        <taxon>Dikarya</taxon>
        <taxon>Basidiomycota</taxon>
        <taxon>Agaricomycotina</taxon>
        <taxon>Agaricomycetes</taxon>
        <taxon>Agaricomycetidae</taxon>
        <taxon>Agaricales</taxon>
        <taxon>Marasmiineae</taxon>
        <taxon>Mycenaceae</taxon>
        <taxon>Mycena</taxon>
    </lineage>
</organism>
<feature type="region of interest" description="Disordered" evidence="1">
    <location>
        <begin position="164"/>
        <end position="190"/>
    </location>
</feature>
<feature type="compositionally biased region" description="Low complexity" evidence="1">
    <location>
        <begin position="113"/>
        <end position="128"/>
    </location>
</feature>